<evidence type="ECO:0008006" key="5">
    <source>
        <dbReference type="Google" id="ProtNLM"/>
    </source>
</evidence>
<dbReference type="PANTHER" id="PTHR47718">
    <property type="entry name" value="OS01G0519700 PROTEIN"/>
    <property type="match status" value="1"/>
</dbReference>
<feature type="domain" description="FAR1" evidence="1">
    <location>
        <begin position="210"/>
        <end position="277"/>
    </location>
</feature>
<evidence type="ECO:0000313" key="4">
    <source>
        <dbReference type="Proteomes" id="UP000826271"/>
    </source>
</evidence>
<dbReference type="InterPro" id="IPR018289">
    <property type="entry name" value="MULE_transposase_dom"/>
</dbReference>
<evidence type="ECO:0000259" key="2">
    <source>
        <dbReference type="Pfam" id="PF10551"/>
    </source>
</evidence>
<name>A0AAV6X7E9_9LAMI</name>
<evidence type="ECO:0000313" key="3">
    <source>
        <dbReference type="EMBL" id="KAG8376357.1"/>
    </source>
</evidence>
<accession>A0AAV6X7E9</accession>
<gene>
    <name evidence="3" type="ORF">BUALT_Bualt09G0054700</name>
</gene>
<proteinExistence type="predicted"/>
<dbReference type="PANTHER" id="PTHR47718:SF17">
    <property type="entry name" value="PROTEIN FAR1-RELATED SEQUENCE 5-LIKE"/>
    <property type="match status" value="1"/>
</dbReference>
<evidence type="ECO:0000259" key="1">
    <source>
        <dbReference type="Pfam" id="PF03101"/>
    </source>
</evidence>
<dbReference type="EMBL" id="WHWC01000009">
    <property type="protein sequence ID" value="KAG8376357.1"/>
    <property type="molecule type" value="Genomic_DNA"/>
</dbReference>
<protein>
    <recommendedName>
        <fullName evidence="5">Protein FAR1-RELATED SEQUENCE</fullName>
    </recommendedName>
</protein>
<dbReference type="Pfam" id="PF10551">
    <property type="entry name" value="MULE"/>
    <property type="match status" value="1"/>
</dbReference>
<organism evidence="3 4">
    <name type="scientific">Buddleja alternifolia</name>
    <dbReference type="NCBI Taxonomy" id="168488"/>
    <lineage>
        <taxon>Eukaryota</taxon>
        <taxon>Viridiplantae</taxon>
        <taxon>Streptophyta</taxon>
        <taxon>Embryophyta</taxon>
        <taxon>Tracheophyta</taxon>
        <taxon>Spermatophyta</taxon>
        <taxon>Magnoliopsida</taxon>
        <taxon>eudicotyledons</taxon>
        <taxon>Gunneridae</taxon>
        <taxon>Pentapetalae</taxon>
        <taxon>asterids</taxon>
        <taxon>lamiids</taxon>
        <taxon>Lamiales</taxon>
        <taxon>Scrophulariaceae</taxon>
        <taxon>Buddlejeae</taxon>
        <taxon>Buddleja</taxon>
    </lineage>
</organism>
<keyword evidence="4" id="KW-1185">Reference proteome</keyword>
<dbReference type="Pfam" id="PF03101">
    <property type="entry name" value="FAR1"/>
    <property type="match status" value="1"/>
</dbReference>
<reference evidence="3" key="1">
    <citation type="submission" date="2019-10" db="EMBL/GenBank/DDBJ databases">
        <authorList>
            <person name="Zhang R."/>
            <person name="Pan Y."/>
            <person name="Wang J."/>
            <person name="Ma R."/>
            <person name="Yu S."/>
        </authorList>
    </citation>
    <scope>NUCLEOTIDE SEQUENCE</scope>
    <source>
        <strain evidence="3">LA-IB0</strain>
        <tissue evidence="3">Leaf</tissue>
    </source>
</reference>
<feature type="domain" description="MULE transposase" evidence="2">
    <location>
        <begin position="286"/>
        <end position="343"/>
    </location>
</feature>
<dbReference type="InterPro" id="IPR004330">
    <property type="entry name" value="FAR1_DNA_bnd_dom"/>
</dbReference>
<dbReference type="Proteomes" id="UP000826271">
    <property type="component" value="Unassembled WGS sequence"/>
</dbReference>
<dbReference type="AlphaFoldDB" id="A0AAV6X7E9"/>
<comment type="caution">
    <text evidence="3">The sequence shown here is derived from an EMBL/GenBank/DDBJ whole genome shotgun (WGS) entry which is preliminary data.</text>
</comment>
<sequence length="584" mass="68867">MGILCKHALKLLNYVKVHSIPKRYLKKRWMKNIRNRVSDEGNGSGCETRNNHVSEMVFSNYSKRWFYDLTMRCKVHEETRNMMSEFLDKTIEKTNAWFENSSLRDSTYDNFVVDEDNEESNEMLVRNPLFVKSRGITKTSIQSHWDEKSKKENYGEDAEAIEQYGEHFESPEPSLSKHQEVHSVSLLIHELENRLAIGQVMKSVEDTYLLYCKCAHAKGFSVRKGDQKYFPCNNEIQEKELECSCEGVKDERRSRGRISDYQKSIIRTKCKGRIEIGIDYEYFGDVLSVDTTYKTNQYDLICAAFVGLNPYKQNVMFGLAFMSKETQESFARFKEFWYKCMNHYNSEEEFEATWRKMIHEYNLSGDKWLNRMYKLRQKWAKAFSKDRFSAGLLATSRSEVHSILERYLKKRWMKNIRNRVSDEGNGSGCESGRSHVSEMVFSNYSMRQFYDLTMRCKAREETRNMLSEFLDKTIEKMNAWFENLSLRDSTYDNFVVDEDNEESNEMLVRDPLFVKLREITNDRIHGHWDEKSKKEGIAKSTKQKEQISETAINEFPSQEDAHASMSQEATNVQLSSYTIHYPIQ</sequence>